<feature type="compositionally biased region" description="Polar residues" evidence="1">
    <location>
        <begin position="1613"/>
        <end position="1632"/>
    </location>
</feature>
<organism evidence="3 4">
    <name type="scientific">Aureliella helgolandensis</name>
    <dbReference type="NCBI Taxonomy" id="2527968"/>
    <lineage>
        <taxon>Bacteria</taxon>
        <taxon>Pseudomonadati</taxon>
        <taxon>Planctomycetota</taxon>
        <taxon>Planctomycetia</taxon>
        <taxon>Pirellulales</taxon>
        <taxon>Pirellulaceae</taxon>
        <taxon>Aureliella</taxon>
    </lineage>
</organism>
<keyword evidence="2" id="KW-0812">Transmembrane</keyword>
<gene>
    <name evidence="3" type="ORF">Q31a_02830</name>
</gene>
<sequence>MTQYLKKTLSPTQREFYPDLAESTREKLSAFSHRRWQLRSARGLACTWCIGLTLLLVAVLVDSWTVGETWRAAIAATFYVLLVSAAILWALPPLFHRTTFIDAAQRLERTSSRLRNHLLSALELSRQRDASAQSSAAFRSELQTQVADRMEAINVTTLLPWRKIQKTLASTAVATIILLVACWIPSLHSVQRIGRILLPLADLGRNSGIAIELVRPLPHAKIIPASDSIAITAKITGWHDRPPNKTTPLVVELQTRTGASQNSVKMAQRTPLATARTSADAQFWEAMLNTHEEWIEYRVVAQQSYTPWYRLQTQSRPTVTQFIKRISLPHYAHPEMVEAIEPNGNIRALIGSRIQLIVQVAPTVDVVQLVWEDSQAARSVEPQQFTQLDAQHWSTEFDLQRSGKYRVQLHDATTGLNNEFSPSYHVTALTDAPPQVRWIAPNNASLLATPHASIDLELQVQDELPVERVRGEYRINGARWVPTELPLPQQPEPSSPQRKEWNFKAAIPWKLDLLPLQLTSGDTLEVKISAIDAMEQTGVSEILHIALSSTSVSLHPSPSQQFSLKLADQIDDIASKLAQQAEASNSVPDEHLYESLDGIRKDLEGVLSLAEQAIVSSEDSLERAELAQVAECLAKLHSALVAITSLRASTESIPTAPATAENKTDPWFKQVDSLAQQAGTLAHSFRMQVSYVFTQQISMQISRLAETQQQILADSIASDTSIVHLVRRQAVLGLQLTEIQQAIADSLESTHEVTAEPLRLVVDQLSIQTAQIERVSEDANLRTLRHNAQGVATNLAALTAPSSLVPNIRDALQASQLRIQQLAGSVANSLLEFPALTQQTLASNTTPPSHREIGSNNIPAMQLALRRSLQRAAHAHRYSSDLGAARRAWDAIFDSRGAHVAPPQDPSTTILQALRILESQHKLSLGQSLLARLVESENEPVSKSSANRLYAEEASRWWEAHGRMLQFVADELRSTNIPQNLTSRFAEYPKSASFQEIDAQLTARCDPMGSEPSVSLALPLKRGLQEVEHLTLLFQPYVDRARQRLNELSPSLNELARHAAEATRELATQTDALAKTLESAERLPAEARLDQLQQLRASASHPIEELREALSDSADVQDLLQREQIEVAQRADRAREVVEQVAKTVAQSLDNLSSIELAQRPLQQLQQAAQQQLESSQTLDAVAEYLLGSFPGDGEGLELNELPASNVASDSGETQEPSEGGPTESSAPSDIAPTSGLSSADYAQAQALANLAHTDPQELMRQLENELKQLPPMQRELSQLSQQAVELAFATLETATALQATLAPQLQQSDPVWHGNASARQLAINSAREQAHQLLKLLLSESRWTAGSAKEQATATSLREAETLLQQTLEFADQSRQESSLELLNVASEKIHRQLQAIESVVQTAHRNLLSATERDIHRTPTDLVDRRREMKDRGRRIQQQLARNAQQLLKLEQQQLPSQGRERSSDMYETQQRRIAMAEQRAEKINQLHWTDFPGKNPAAALGAQLTQLLEEELASILHELAVIHPLPDQTWSSGAALSSAVETQHEIQQQVEFAIEELARAARHEQRLLNMLTARQLGQATQQTTATNQQEIQASVEALAAAIASTPSASLDNMPSTSRPSSTDSIPNNKSVELHSSTAAVQASRDAVLALQAATDALRQMRPTEEQADRAPASPASESNAGNPSSSAESLSSLLDASELARMLDELDQQQHADLELGENEDDATGQPSSVSPTTAPPTALSEAAQELAHRMSQSRQPPSQDAPSDLGMATDSNLADVNPHPPVPVQVLAVERADERWGYLPTQSAEEAIESRRETVLPLYRQQIEAYFRELARKPQRSAE</sequence>
<feature type="region of interest" description="Disordered" evidence="1">
    <location>
        <begin position="1609"/>
        <end position="1632"/>
    </location>
</feature>
<feature type="compositionally biased region" description="Low complexity" evidence="1">
    <location>
        <begin position="1730"/>
        <end position="1747"/>
    </location>
</feature>
<dbReference type="EMBL" id="CP036298">
    <property type="protein sequence ID" value="QDV22004.1"/>
    <property type="molecule type" value="Genomic_DNA"/>
</dbReference>
<evidence type="ECO:0000256" key="1">
    <source>
        <dbReference type="SAM" id="MobiDB-lite"/>
    </source>
</evidence>
<feature type="compositionally biased region" description="Polar residues" evidence="1">
    <location>
        <begin position="1206"/>
        <end position="1228"/>
    </location>
</feature>
<accession>A0A518G0F2</accession>
<feature type="transmembrane region" description="Helical" evidence="2">
    <location>
        <begin position="168"/>
        <end position="186"/>
    </location>
</feature>
<feature type="compositionally biased region" description="Polar residues" evidence="1">
    <location>
        <begin position="1754"/>
        <end position="1765"/>
    </location>
</feature>
<evidence type="ECO:0000313" key="3">
    <source>
        <dbReference type="EMBL" id="QDV22004.1"/>
    </source>
</evidence>
<evidence type="ECO:0000313" key="4">
    <source>
        <dbReference type="Proteomes" id="UP000318017"/>
    </source>
</evidence>
<dbReference type="OrthoDB" id="219309at2"/>
<evidence type="ECO:0000256" key="2">
    <source>
        <dbReference type="SAM" id="Phobius"/>
    </source>
</evidence>
<reference evidence="3 4" key="1">
    <citation type="submission" date="2019-02" db="EMBL/GenBank/DDBJ databases">
        <title>Deep-cultivation of Planctomycetes and their phenomic and genomic characterization uncovers novel biology.</title>
        <authorList>
            <person name="Wiegand S."/>
            <person name="Jogler M."/>
            <person name="Boedeker C."/>
            <person name="Pinto D."/>
            <person name="Vollmers J."/>
            <person name="Rivas-Marin E."/>
            <person name="Kohn T."/>
            <person name="Peeters S.H."/>
            <person name="Heuer A."/>
            <person name="Rast P."/>
            <person name="Oberbeckmann S."/>
            <person name="Bunk B."/>
            <person name="Jeske O."/>
            <person name="Meyerdierks A."/>
            <person name="Storesund J.E."/>
            <person name="Kallscheuer N."/>
            <person name="Luecker S."/>
            <person name="Lage O.M."/>
            <person name="Pohl T."/>
            <person name="Merkel B.J."/>
            <person name="Hornburger P."/>
            <person name="Mueller R.-W."/>
            <person name="Bruemmer F."/>
            <person name="Labrenz M."/>
            <person name="Spormann A.M."/>
            <person name="Op den Camp H."/>
            <person name="Overmann J."/>
            <person name="Amann R."/>
            <person name="Jetten M.S.M."/>
            <person name="Mascher T."/>
            <person name="Medema M.H."/>
            <person name="Devos D.P."/>
            <person name="Kaster A.-K."/>
            <person name="Ovreas L."/>
            <person name="Rohde M."/>
            <person name="Galperin M.Y."/>
            <person name="Jogler C."/>
        </authorList>
    </citation>
    <scope>NUCLEOTIDE SEQUENCE [LARGE SCALE GENOMIC DNA]</scope>
    <source>
        <strain evidence="3 4">Q31a</strain>
    </source>
</reference>
<proteinExistence type="predicted"/>
<feature type="region of interest" description="Disordered" evidence="1">
    <location>
        <begin position="1721"/>
        <end position="1788"/>
    </location>
</feature>
<keyword evidence="2" id="KW-1133">Transmembrane helix</keyword>
<keyword evidence="2" id="KW-0472">Membrane</keyword>
<feature type="region of interest" description="Disordered" evidence="1">
    <location>
        <begin position="1663"/>
        <end position="1694"/>
    </location>
</feature>
<dbReference type="KEGG" id="ahel:Q31a_02830"/>
<protein>
    <submittedName>
        <fullName evidence="3">Uncharacterized protein</fullName>
    </submittedName>
</protein>
<feature type="region of interest" description="Disordered" evidence="1">
    <location>
        <begin position="1206"/>
        <end position="1237"/>
    </location>
</feature>
<keyword evidence="4" id="KW-1185">Reference proteome</keyword>
<feature type="transmembrane region" description="Helical" evidence="2">
    <location>
        <begin position="43"/>
        <end position="64"/>
    </location>
</feature>
<name>A0A518G0F2_9BACT</name>
<feature type="region of interest" description="Disordered" evidence="1">
    <location>
        <begin position="1453"/>
        <end position="1473"/>
    </location>
</feature>
<feature type="transmembrane region" description="Helical" evidence="2">
    <location>
        <begin position="70"/>
        <end position="91"/>
    </location>
</feature>
<dbReference type="Proteomes" id="UP000318017">
    <property type="component" value="Chromosome"/>
</dbReference>